<dbReference type="Pfam" id="PF04990">
    <property type="entry name" value="RNA_pol_Rpb1_7"/>
    <property type="match status" value="1"/>
</dbReference>
<dbReference type="InterPro" id="IPR038120">
    <property type="entry name" value="Rpb1_funnel_sf"/>
</dbReference>
<proteinExistence type="inferred from homology"/>
<dbReference type="InterPro" id="IPR045867">
    <property type="entry name" value="DNA-dir_RpoC_beta_prime"/>
</dbReference>
<dbReference type="InterPro" id="IPR042102">
    <property type="entry name" value="RNA_pol_Rpb1_3_sf"/>
</dbReference>
<dbReference type="EMBL" id="MN740509">
    <property type="protein sequence ID" value="QHU30507.1"/>
    <property type="molecule type" value="Genomic_DNA"/>
</dbReference>
<keyword evidence="5" id="KW-0548">Nucleotidyltransferase</keyword>
<name>A0A6C0LJ14_9ZZZZ</name>
<dbReference type="Gene3D" id="1.10.274.100">
    <property type="entry name" value="RNA polymerase Rpb1, domain 3"/>
    <property type="match status" value="1"/>
</dbReference>
<organism evidence="9">
    <name type="scientific">viral metagenome</name>
    <dbReference type="NCBI Taxonomy" id="1070528"/>
    <lineage>
        <taxon>unclassified sequences</taxon>
        <taxon>metagenomes</taxon>
        <taxon>organismal metagenomes</taxon>
    </lineage>
</organism>
<protein>
    <recommendedName>
        <fullName evidence="2">DNA-directed RNA polymerase</fullName>
        <ecNumber evidence="2">2.7.7.6</ecNumber>
    </recommendedName>
</protein>
<dbReference type="InterPro" id="IPR007081">
    <property type="entry name" value="RNA_pol_Rpb1_5"/>
</dbReference>
<dbReference type="GO" id="GO:0003899">
    <property type="term" value="F:DNA-directed RNA polymerase activity"/>
    <property type="evidence" value="ECO:0007669"/>
    <property type="project" value="UniProtKB-EC"/>
</dbReference>
<dbReference type="Pfam" id="PF04998">
    <property type="entry name" value="RNA_pol_Rpb1_5"/>
    <property type="match status" value="1"/>
</dbReference>
<evidence type="ECO:0000256" key="1">
    <source>
        <dbReference type="ARBA" id="ARBA00006460"/>
    </source>
</evidence>
<evidence type="ECO:0000256" key="5">
    <source>
        <dbReference type="ARBA" id="ARBA00022695"/>
    </source>
</evidence>
<evidence type="ECO:0000313" key="9">
    <source>
        <dbReference type="EMBL" id="QHU30507.1"/>
    </source>
</evidence>
<dbReference type="Gene3D" id="1.10.132.30">
    <property type="match status" value="1"/>
</dbReference>
<feature type="domain" description="RNA polymerase N-terminal" evidence="8">
    <location>
        <begin position="199"/>
        <end position="498"/>
    </location>
</feature>
<dbReference type="SMART" id="SM00663">
    <property type="entry name" value="RPOLA_N"/>
    <property type="match status" value="1"/>
</dbReference>
<dbReference type="InterPro" id="IPR007066">
    <property type="entry name" value="RNA_pol_Rpb1_3"/>
</dbReference>
<dbReference type="PANTHER" id="PTHR19376">
    <property type="entry name" value="DNA-DIRECTED RNA POLYMERASE"/>
    <property type="match status" value="1"/>
</dbReference>
<dbReference type="Gene3D" id="4.10.860.120">
    <property type="entry name" value="RNA polymerase II, clamp domain"/>
    <property type="match status" value="1"/>
</dbReference>
<dbReference type="GO" id="GO:0003677">
    <property type="term" value="F:DNA binding"/>
    <property type="evidence" value="ECO:0007669"/>
    <property type="project" value="InterPro"/>
</dbReference>
<comment type="similarity">
    <text evidence="1">Belongs to the RNA polymerase beta' chain family.</text>
</comment>
<evidence type="ECO:0000259" key="8">
    <source>
        <dbReference type="SMART" id="SM00663"/>
    </source>
</evidence>
<dbReference type="GO" id="GO:0006351">
    <property type="term" value="P:DNA-templated transcription"/>
    <property type="evidence" value="ECO:0007669"/>
    <property type="project" value="InterPro"/>
</dbReference>
<dbReference type="InterPro" id="IPR007073">
    <property type="entry name" value="RNA_pol_Rpb1_7"/>
</dbReference>
<evidence type="ECO:0000256" key="2">
    <source>
        <dbReference type="ARBA" id="ARBA00012418"/>
    </source>
</evidence>
<dbReference type="InterPro" id="IPR044893">
    <property type="entry name" value="RNA_pol_Rpb1_clamp_domain"/>
</dbReference>
<dbReference type="Pfam" id="PF04997">
    <property type="entry name" value="RNA_pol_Rpb1_1"/>
    <property type="match status" value="1"/>
</dbReference>
<evidence type="ECO:0000256" key="7">
    <source>
        <dbReference type="ARBA" id="ARBA00048552"/>
    </source>
</evidence>
<evidence type="ECO:0000256" key="6">
    <source>
        <dbReference type="ARBA" id="ARBA00023163"/>
    </source>
</evidence>
<dbReference type="InterPro" id="IPR006592">
    <property type="entry name" value="RNA_pol_N"/>
</dbReference>
<dbReference type="Gene3D" id="3.30.1490.180">
    <property type="entry name" value="RNA polymerase ii"/>
    <property type="match status" value="1"/>
</dbReference>
<comment type="catalytic activity">
    <reaction evidence="7">
        <text>RNA(n) + a ribonucleoside 5'-triphosphate = RNA(n+1) + diphosphate</text>
        <dbReference type="Rhea" id="RHEA:21248"/>
        <dbReference type="Rhea" id="RHEA-COMP:14527"/>
        <dbReference type="Rhea" id="RHEA-COMP:17342"/>
        <dbReference type="ChEBI" id="CHEBI:33019"/>
        <dbReference type="ChEBI" id="CHEBI:61557"/>
        <dbReference type="ChEBI" id="CHEBI:140395"/>
        <dbReference type="EC" id="2.7.7.6"/>
    </reaction>
</comment>
<dbReference type="InterPro" id="IPR000722">
    <property type="entry name" value="RNA_pol_asu"/>
</dbReference>
<keyword evidence="3" id="KW-0240">DNA-directed RNA polymerase</keyword>
<dbReference type="Gene3D" id="3.30.1360.140">
    <property type="match status" value="1"/>
</dbReference>
<dbReference type="InterPro" id="IPR038593">
    <property type="entry name" value="RNA_pol_Rpb1_7_sf"/>
</dbReference>
<keyword evidence="6" id="KW-0804">Transcription</keyword>
<dbReference type="Pfam" id="PF04983">
    <property type="entry name" value="RNA_pol_Rpb1_3"/>
    <property type="match status" value="1"/>
</dbReference>
<dbReference type="InterPro" id="IPR007080">
    <property type="entry name" value="RNA_pol_Rpb1_1"/>
</dbReference>
<dbReference type="SUPFAM" id="SSF64484">
    <property type="entry name" value="beta and beta-prime subunits of DNA dependent RNA-polymerase"/>
    <property type="match status" value="1"/>
</dbReference>
<dbReference type="Pfam" id="PF00623">
    <property type="entry name" value="RNA_pol_Rpb1_2"/>
    <property type="match status" value="1"/>
</dbReference>
<evidence type="ECO:0000256" key="3">
    <source>
        <dbReference type="ARBA" id="ARBA00022478"/>
    </source>
</evidence>
<dbReference type="Gene3D" id="2.40.40.20">
    <property type="match status" value="1"/>
</dbReference>
<keyword evidence="4" id="KW-0808">Transferase</keyword>
<dbReference type="GO" id="GO:0000428">
    <property type="term" value="C:DNA-directed RNA polymerase complex"/>
    <property type="evidence" value="ECO:0007669"/>
    <property type="project" value="UniProtKB-KW"/>
</dbReference>
<accession>A0A6C0LJ14</accession>
<reference evidence="9" key="1">
    <citation type="journal article" date="2020" name="Nature">
        <title>Giant virus diversity and host interactions through global metagenomics.</title>
        <authorList>
            <person name="Schulz F."/>
            <person name="Roux S."/>
            <person name="Paez-Espino D."/>
            <person name="Jungbluth S."/>
            <person name="Walsh D.A."/>
            <person name="Denef V.J."/>
            <person name="McMahon K.D."/>
            <person name="Konstantinidis K.T."/>
            <person name="Eloe-Fadrosh E.A."/>
            <person name="Kyrpides N.C."/>
            <person name="Woyke T."/>
        </authorList>
    </citation>
    <scope>NUCLEOTIDE SEQUENCE</scope>
    <source>
        <strain evidence="9">GVMAG-M-3300027833-19</strain>
    </source>
</reference>
<evidence type="ECO:0000256" key="4">
    <source>
        <dbReference type="ARBA" id="ARBA00022679"/>
    </source>
</evidence>
<dbReference type="PANTHER" id="PTHR19376:SF32">
    <property type="entry name" value="DNA-DIRECTED RNA POLYMERASE III SUBUNIT RPC1"/>
    <property type="match status" value="1"/>
</dbReference>
<dbReference type="InterPro" id="IPR007083">
    <property type="entry name" value="RNA_pol_Rpb1_4"/>
</dbReference>
<dbReference type="EC" id="2.7.7.6" evidence="2"/>
<dbReference type="Pfam" id="PF05000">
    <property type="entry name" value="RNA_pol_Rpb1_4"/>
    <property type="match status" value="1"/>
</dbReference>
<sequence>MSSIQAGYSPRIASIEMYLSGNEDILENQVVKVKTHESFTAGDKPVPNGIFDPRMGGIATYYPCSTCGYDEKLCQGHWGYFELQNILAQPVVIEDFIKWLKVVCLKCSTLLVDSYKLKGIPPAKRLQTAAQMQLANKVCPVCKTVHPKLRVHDDNLFYINVQTQTDSYVMKMDDIKKVFDGISDETCIIMGRSIKSHPRKYYTNYIPIPPIGTRPYYKNQLTNKSHRTSPVLDFIKNMIRKNNIKGNQDIIEKNHIFLNRCNYDMIRAGSQRKGDTRSNNVIGGPLGDAVMKLLGGKKGAIRNFQMAHRALSGARITISGNPTLQIDEVGIPQFVVKTLHVSETVREWNIDRLEDDVKSGRCPRIKRINNGKEHAIHDHNKFDVVLEYGDIVFRHIKKGDMCIFNRPPSLKESAIGSHRAVPFKYGAENTFQTNVAVCVNYNADYDGDQMRLKVLRTLKAITESKYISGIPRWMLSSQNSMAVNGQVQDTVTGSALMTRTGVTFDKLHAMRTWGKTDLDPPVFDKETYTGREIISLLLKDTPITYRGKAKYYVEAYKDYIPYKDEDINVVIKNGIVESGILDKNAIGDNSSGGVFHIMALEHGTKIALKKVYSYQQIVLRYLEMKGFTMGMDDLIISKEARREIDRIVYEQETKSKLFAEEMSRGEVYPPMGISLNDFYEQQQMRKLSNDTSVFGPIISSLNKEDNGLFQMIMYGGKGKPTNMMSIYGYVGQLQVEGERMPATFSPYRTSTYFPRYAMSPESKGFVRDPLSQGIDATMMSYASAEARQQIVQKSQSTAVSGSNQRKHIKNMENTIVGNYRQVDKSYMNIQYLYGENGFDPRNLIKTKLDTPSMTMKEIEEKYHYKGDKKYQSIFDKELQNIKDNYLKFNKYALKMESTGLVNGFPDKIQYGIYLDSTIENISTSKPKDDKELSEMVIMLDEYINDLPYLYINEYQKEIKGYIPNYIKSSCFIVEMLLRIKFNSKTTLVRTSKKILQLSLQRIGLKFITNLMSPGSCVGVMSAQSVGEPMTQMMLDAVHGSSSGASAGLEKSKEILSAKFPDNSTNSMWFRVKKSISSDRIKVNNVAETIKGIKLKDFINAHQVFLEDYKNPVHPLYVYEKAMIENFEKDNPSLAKIDKKLSRWVIRIELDKKKMMYKSITMEKIVERLAIRFNNFFIVYSSELDENSTLRIYIKEVEFIKVSEVKKHVTKILYDKILNLLIRGVDNILDSKIQPITVREQDDDGSYTPKEEFMIRTTGLDIHNIIKIAEELAIDTNELHIGSVMDTYEYFGIEAARSRIIEQMVTVMEGKSPTYHHLSIYADILTWSGKIKAIERAIRSEKNKTLGMASGYAASKVLMSAAGMGVEETTNNVTGPVMLGSIPKVGTNYSNIVINTEFVKKHTKSAMDIINDL</sequence>